<organism evidence="1 2">
    <name type="scientific">Paraburkholderia translucens</name>
    <dbReference type="NCBI Taxonomy" id="2886945"/>
    <lineage>
        <taxon>Bacteria</taxon>
        <taxon>Pseudomonadati</taxon>
        <taxon>Pseudomonadota</taxon>
        <taxon>Betaproteobacteria</taxon>
        <taxon>Burkholderiales</taxon>
        <taxon>Burkholderiaceae</taxon>
        <taxon>Paraburkholderia</taxon>
    </lineage>
</organism>
<gene>
    <name evidence="1" type="ORF">LJ655_08910</name>
</gene>
<dbReference type="EMBL" id="JAJITC010000004">
    <property type="protein sequence ID" value="MCC8402011.1"/>
    <property type="molecule type" value="Genomic_DNA"/>
</dbReference>
<accession>A0ABS8KB65</accession>
<dbReference type="RefSeq" id="WP_230560887.1">
    <property type="nucleotide sequence ID" value="NZ_JAJITC010000004.1"/>
</dbReference>
<protein>
    <submittedName>
        <fullName evidence="1">Uncharacterized protein</fullName>
    </submittedName>
</protein>
<sequence>MTTPVERTKAVIDTREFLNTLAEAGEISVKGLVQTRAEHLLRHYPLDVDLGVSSAALPDVWAPPPHVKP</sequence>
<dbReference type="Proteomes" id="UP001430614">
    <property type="component" value="Unassembled WGS sequence"/>
</dbReference>
<keyword evidence="2" id="KW-1185">Reference proteome</keyword>
<comment type="caution">
    <text evidence="1">The sequence shown here is derived from an EMBL/GenBank/DDBJ whole genome shotgun (WGS) entry which is preliminary data.</text>
</comment>
<dbReference type="NCBIfam" id="NF041728">
    <property type="entry name" value="BPSL0761_fam"/>
    <property type="match status" value="1"/>
</dbReference>
<proteinExistence type="predicted"/>
<dbReference type="InterPro" id="IPR049723">
    <property type="entry name" value="BPSL0761-like"/>
</dbReference>
<evidence type="ECO:0000313" key="1">
    <source>
        <dbReference type="EMBL" id="MCC8402011.1"/>
    </source>
</evidence>
<reference evidence="1 2" key="1">
    <citation type="submission" date="2021-11" db="EMBL/GenBank/DDBJ databases">
        <authorList>
            <person name="Oh E.-T."/>
            <person name="Kim S.-B."/>
        </authorList>
    </citation>
    <scope>NUCLEOTIDE SEQUENCE [LARGE SCALE GENOMIC DNA]</scope>
    <source>
        <strain evidence="1 2">MMS20-SJTN17</strain>
    </source>
</reference>
<name>A0ABS8KB65_9BURK</name>
<evidence type="ECO:0000313" key="2">
    <source>
        <dbReference type="Proteomes" id="UP001430614"/>
    </source>
</evidence>